<sequence>MIAGGSPPPHLNGEVAPLDVEEKAAAEAELARLREEHRDLDTAIEAMVANARADHLQVQRLKKRKLVLKDRISQLEDDTLPDIIA</sequence>
<dbReference type="RefSeq" id="WP_111432855.1">
    <property type="nucleotide sequence ID" value="NZ_JACIGG010000007.1"/>
</dbReference>
<dbReference type="EMBL" id="NPEV01000004">
    <property type="protein sequence ID" value="RAI29320.1"/>
    <property type="molecule type" value="Genomic_DNA"/>
</dbReference>
<keyword evidence="1" id="KW-0175">Coiled coil</keyword>
<organism evidence="2 3">
    <name type="scientific">Rhodobium orientis</name>
    <dbReference type="NCBI Taxonomy" id="34017"/>
    <lineage>
        <taxon>Bacteria</taxon>
        <taxon>Pseudomonadati</taxon>
        <taxon>Pseudomonadota</taxon>
        <taxon>Alphaproteobacteria</taxon>
        <taxon>Hyphomicrobiales</taxon>
        <taxon>Rhodobiaceae</taxon>
        <taxon>Rhodobium</taxon>
    </lineage>
</organism>
<evidence type="ECO:0000313" key="3">
    <source>
        <dbReference type="Proteomes" id="UP000249299"/>
    </source>
</evidence>
<dbReference type="AlphaFoldDB" id="A0A327JS43"/>
<proteinExistence type="predicted"/>
<dbReference type="InterPro" id="IPR038444">
    <property type="entry name" value="DUF465_sf"/>
</dbReference>
<protein>
    <recommendedName>
        <fullName evidence="4">DUF465 domain-containing protein</fullName>
    </recommendedName>
</protein>
<evidence type="ECO:0008006" key="4">
    <source>
        <dbReference type="Google" id="ProtNLM"/>
    </source>
</evidence>
<evidence type="ECO:0000313" key="2">
    <source>
        <dbReference type="EMBL" id="RAI29320.1"/>
    </source>
</evidence>
<feature type="coiled-coil region" evidence="1">
    <location>
        <begin position="23"/>
        <end position="78"/>
    </location>
</feature>
<evidence type="ECO:0000256" key="1">
    <source>
        <dbReference type="SAM" id="Coils"/>
    </source>
</evidence>
<name>A0A327JS43_9HYPH</name>
<dbReference type="Proteomes" id="UP000249299">
    <property type="component" value="Unassembled WGS sequence"/>
</dbReference>
<gene>
    <name evidence="2" type="ORF">CH339_03275</name>
</gene>
<comment type="caution">
    <text evidence="2">The sequence shown here is derived from an EMBL/GenBank/DDBJ whole genome shotgun (WGS) entry which is preliminary data.</text>
</comment>
<dbReference type="Pfam" id="PF04325">
    <property type="entry name" value="DUF465"/>
    <property type="match status" value="1"/>
</dbReference>
<accession>A0A327JS43</accession>
<keyword evidence="3" id="KW-1185">Reference proteome</keyword>
<dbReference type="InterPro" id="IPR007420">
    <property type="entry name" value="DUF465"/>
</dbReference>
<dbReference type="Gene3D" id="6.10.280.50">
    <property type="match status" value="1"/>
</dbReference>
<reference evidence="2 3" key="1">
    <citation type="submission" date="2017-07" db="EMBL/GenBank/DDBJ databases">
        <title>Draft Genome Sequences of Select Purple Nonsulfur Bacteria.</title>
        <authorList>
            <person name="Lasarre B."/>
            <person name="Mckinlay J.B."/>
        </authorList>
    </citation>
    <scope>NUCLEOTIDE SEQUENCE [LARGE SCALE GENOMIC DNA]</scope>
    <source>
        <strain evidence="2 3">DSM 11290</strain>
    </source>
</reference>